<protein>
    <submittedName>
        <fullName evidence="2">Uncharacterized protein</fullName>
    </submittedName>
</protein>
<keyword evidence="1" id="KW-0472">Membrane</keyword>
<dbReference type="EMBL" id="CP041242">
    <property type="protein sequence ID" value="QDH71134.1"/>
    <property type="molecule type" value="Genomic_DNA"/>
</dbReference>
<reference evidence="2 3" key="1">
    <citation type="submission" date="2019-06" db="EMBL/GenBank/DDBJ databases">
        <title>Lysobacter alkalisoli sp. nov. isolated from saline-alkali soil.</title>
        <authorList>
            <person name="Sun J.-Q."/>
            <person name="Xu L."/>
        </authorList>
    </citation>
    <scope>NUCLEOTIDE SEQUENCE [LARGE SCALE GENOMIC DNA]</scope>
    <source>
        <strain evidence="2 3">SJ-36</strain>
    </source>
</reference>
<name>A0A514BUQ9_9GAMM</name>
<proteinExistence type="predicted"/>
<dbReference type="RefSeq" id="WP_141624466.1">
    <property type="nucleotide sequence ID" value="NZ_CP041242.1"/>
</dbReference>
<dbReference type="AlphaFoldDB" id="A0A514BUQ9"/>
<evidence type="ECO:0000313" key="2">
    <source>
        <dbReference type="EMBL" id="QDH71134.1"/>
    </source>
</evidence>
<evidence type="ECO:0000313" key="3">
    <source>
        <dbReference type="Proteomes" id="UP000317199"/>
    </source>
</evidence>
<accession>A0A514BUQ9</accession>
<keyword evidence="3" id="KW-1185">Reference proteome</keyword>
<keyword evidence="1" id="KW-1133">Transmembrane helix</keyword>
<evidence type="ECO:0000256" key="1">
    <source>
        <dbReference type="SAM" id="Phobius"/>
    </source>
</evidence>
<feature type="transmembrane region" description="Helical" evidence="1">
    <location>
        <begin position="35"/>
        <end position="54"/>
    </location>
</feature>
<gene>
    <name evidence="2" type="ORF">FKV23_14340</name>
</gene>
<sequence length="68" mass="7367">MDEQVQWSILASIVPRFTHAGGIGLFSSAAFGSAALARIFPGLFVKVVLCSFARTRKPCAKRGRYHVA</sequence>
<dbReference type="Proteomes" id="UP000317199">
    <property type="component" value="Chromosome"/>
</dbReference>
<organism evidence="2 3">
    <name type="scientific">Marilutibacter alkalisoli</name>
    <dbReference type="NCBI Taxonomy" id="2591633"/>
    <lineage>
        <taxon>Bacteria</taxon>
        <taxon>Pseudomonadati</taxon>
        <taxon>Pseudomonadota</taxon>
        <taxon>Gammaproteobacteria</taxon>
        <taxon>Lysobacterales</taxon>
        <taxon>Lysobacteraceae</taxon>
        <taxon>Marilutibacter</taxon>
    </lineage>
</organism>
<keyword evidence="1" id="KW-0812">Transmembrane</keyword>
<dbReference type="KEGG" id="lyj:FKV23_14340"/>